<name>A0A9P4MSJ7_9PLEO</name>
<evidence type="ECO:0000313" key="2">
    <source>
        <dbReference type="EMBL" id="KAF2204234.1"/>
    </source>
</evidence>
<evidence type="ECO:0000256" key="1">
    <source>
        <dbReference type="SAM" id="SignalP"/>
    </source>
</evidence>
<feature type="non-terminal residue" evidence="2">
    <location>
        <position position="1"/>
    </location>
</feature>
<evidence type="ECO:0000313" key="3">
    <source>
        <dbReference type="Proteomes" id="UP000799536"/>
    </source>
</evidence>
<proteinExistence type="predicted"/>
<accession>A0A9P4MSJ7</accession>
<feature type="chain" id="PRO_5040515909" evidence="1">
    <location>
        <begin position="20"/>
        <end position="108"/>
    </location>
</feature>
<reference evidence="2" key="1">
    <citation type="journal article" date="2020" name="Stud. Mycol.">
        <title>101 Dothideomycetes genomes: a test case for predicting lifestyles and emergence of pathogens.</title>
        <authorList>
            <person name="Haridas S."/>
            <person name="Albert R."/>
            <person name="Binder M."/>
            <person name="Bloem J."/>
            <person name="Labutti K."/>
            <person name="Salamov A."/>
            <person name="Andreopoulos B."/>
            <person name="Baker S."/>
            <person name="Barry K."/>
            <person name="Bills G."/>
            <person name="Bluhm B."/>
            <person name="Cannon C."/>
            <person name="Castanera R."/>
            <person name="Culley D."/>
            <person name="Daum C."/>
            <person name="Ezra D."/>
            <person name="Gonzalez J."/>
            <person name="Henrissat B."/>
            <person name="Kuo A."/>
            <person name="Liang C."/>
            <person name="Lipzen A."/>
            <person name="Lutzoni F."/>
            <person name="Magnuson J."/>
            <person name="Mondo S."/>
            <person name="Nolan M."/>
            <person name="Ohm R."/>
            <person name="Pangilinan J."/>
            <person name="Park H.-J."/>
            <person name="Ramirez L."/>
            <person name="Alfaro M."/>
            <person name="Sun H."/>
            <person name="Tritt A."/>
            <person name="Yoshinaga Y."/>
            <person name="Zwiers L.-H."/>
            <person name="Turgeon B."/>
            <person name="Goodwin S."/>
            <person name="Spatafora J."/>
            <person name="Crous P."/>
            <person name="Grigoriev I."/>
        </authorList>
    </citation>
    <scope>NUCLEOTIDE SEQUENCE</scope>
    <source>
        <strain evidence="2">ATCC 74209</strain>
    </source>
</reference>
<feature type="signal peptide" evidence="1">
    <location>
        <begin position="1"/>
        <end position="19"/>
    </location>
</feature>
<gene>
    <name evidence="2" type="ORF">GQ43DRAFT_365084</name>
</gene>
<dbReference type="OrthoDB" id="195446at2759"/>
<organism evidence="2 3">
    <name type="scientific">Delitschia confertaspora ATCC 74209</name>
    <dbReference type="NCBI Taxonomy" id="1513339"/>
    <lineage>
        <taxon>Eukaryota</taxon>
        <taxon>Fungi</taxon>
        <taxon>Dikarya</taxon>
        <taxon>Ascomycota</taxon>
        <taxon>Pezizomycotina</taxon>
        <taxon>Dothideomycetes</taxon>
        <taxon>Pleosporomycetidae</taxon>
        <taxon>Pleosporales</taxon>
        <taxon>Delitschiaceae</taxon>
        <taxon>Delitschia</taxon>
    </lineage>
</organism>
<comment type="caution">
    <text evidence="2">The sequence shown here is derived from an EMBL/GenBank/DDBJ whole genome shotgun (WGS) entry which is preliminary data.</text>
</comment>
<keyword evidence="1" id="KW-0732">Signal</keyword>
<dbReference type="EMBL" id="ML993881">
    <property type="protein sequence ID" value="KAF2204234.1"/>
    <property type="molecule type" value="Genomic_DNA"/>
</dbReference>
<keyword evidence="3" id="KW-1185">Reference proteome</keyword>
<dbReference type="Proteomes" id="UP000799536">
    <property type="component" value="Unassembled WGS sequence"/>
</dbReference>
<protein>
    <submittedName>
        <fullName evidence="2">Uncharacterized protein</fullName>
    </submittedName>
</protein>
<dbReference type="AlphaFoldDB" id="A0A9P4MSJ7"/>
<sequence length="108" mass="12252">PGTQVQIAAAWLIYLSSSAFKSGSCSTDKELESRLRQNEFLDYAAKYWGEHAREVESEICELACCFLCDLGLLSCAAQELPIYQYRYSQNYPKITALHYISKVATWPV</sequence>